<comment type="caution">
    <text evidence="2">The sequence shown here is derived from an EMBL/GenBank/DDBJ whole genome shotgun (WGS) entry which is preliminary data.</text>
</comment>
<organism evidence="2 3">
    <name type="scientific">Streptomyces paradoxus</name>
    <dbReference type="NCBI Taxonomy" id="66375"/>
    <lineage>
        <taxon>Bacteria</taxon>
        <taxon>Bacillati</taxon>
        <taxon>Actinomycetota</taxon>
        <taxon>Actinomycetes</taxon>
        <taxon>Kitasatosporales</taxon>
        <taxon>Streptomycetaceae</taxon>
        <taxon>Streptomyces</taxon>
    </lineage>
</organism>
<evidence type="ECO:0000313" key="3">
    <source>
        <dbReference type="Proteomes" id="UP000591537"/>
    </source>
</evidence>
<reference evidence="2 3" key="1">
    <citation type="submission" date="2020-08" db="EMBL/GenBank/DDBJ databases">
        <title>Genomic Encyclopedia of Type Strains, Phase IV (KMG-IV): sequencing the most valuable type-strain genomes for metagenomic binning, comparative biology and taxonomic classification.</title>
        <authorList>
            <person name="Goeker M."/>
        </authorList>
    </citation>
    <scope>NUCLEOTIDE SEQUENCE [LARGE SCALE GENOMIC DNA]</scope>
    <source>
        <strain evidence="2 3">DSM 43350</strain>
    </source>
</reference>
<accession>A0A7W9TGH8</accession>
<dbReference type="AlphaFoldDB" id="A0A7W9TGH8"/>
<keyword evidence="3" id="KW-1185">Reference proteome</keyword>
<evidence type="ECO:0000256" key="1">
    <source>
        <dbReference type="SAM" id="MobiDB-lite"/>
    </source>
</evidence>
<sequence length="254" mass="26530">MGGACHGTPIAATARYVLAGYRKPIGPVARAFSMCVTLTRRPRACRPAAEFPGAACRESGARPKGADALAHAHFTEFSGSGRALRPPRVPAGRGLALRAALSFPAARKRAPSASRRCRALKARRRSMSRSRASAAVRAGAETSVGSAGGRTGCSRRAAWVSSCCPRSRATVLVPSGWRWVRALARPAARSAVAGCRHGSDPKGQCRVGARRPSAPSGGGPPSTRPFSGFRPYRLELGRLCGVLRPNICGPTPSP</sequence>
<evidence type="ECO:0000313" key="2">
    <source>
        <dbReference type="EMBL" id="MBB6079257.1"/>
    </source>
</evidence>
<dbReference type="EMBL" id="JACHGV010000008">
    <property type="protein sequence ID" value="MBB6079257.1"/>
    <property type="molecule type" value="Genomic_DNA"/>
</dbReference>
<proteinExistence type="predicted"/>
<gene>
    <name evidence="2" type="ORF">HNR57_005200</name>
</gene>
<protein>
    <submittedName>
        <fullName evidence="2">Uncharacterized protein</fullName>
    </submittedName>
</protein>
<feature type="region of interest" description="Disordered" evidence="1">
    <location>
        <begin position="122"/>
        <end position="147"/>
    </location>
</feature>
<feature type="compositionally biased region" description="Low complexity" evidence="1">
    <location>
        <begin position="129"/>
        <end position="140"/>
    </location>
</feature>
<dbReference type="Proteomes" id="UP000591537">
    <property type="component" value="Unassembled WGS sequence"/>
</dbReference>
<name>A0A7W9TGH8_9ACTN</name>
<feature type="region of interest" description="Disordered" evidence="1">
    <location>
        <begin position="194"/>
        <end position="227"/>
    </location>
</feature>